<dbReference type="Pfam" id="PF13462">
    <property type="entry name" value="Thioredoxin_4"/>
    <property type="match status" value="1"/>
</dbReference>
<evidence type="ECO:0000313" key="3">
    <source>
        <dbReference type="EMBL" id="WND01987.1"/>
    </source>
</evidence>
<evidence type="ECO:0000256" key="1">
    <source>
        <dbReference type="SAM" id="SignalP"/>
    </source>
</evidence>
<keyword evidence="1" id="KW-0732">Signal</keyword>
<protein>
    <submittedName>
        <fullName evidence="3">Thioredoxin domain-containing protein</fullName>
    </submittedName>
</protein>
<dbReference type="Gene3D" id="3.40.30.10">
    <property type="entry name" value="Glutaredoxin"/>
    <property type="match status" value="1"/>
</dbReference>
<evidence type="ECO:0000259" key="2">
    <source>
        <dbReference type="Pfam" id="PF13462"/>
    </source>
</evidence>
<keyword evidence="4" id="KW-1185">Reference proteome</keyword>
<proteinExistence type="predicted"/>
<evidence type="ECO:0000313" key="4">
    <source>
        <dbReference type="Proteomes" id="UP001268683"/>
    </source>
</evidence>
<dbReference type="InterPro" id="IPR036249">
    <property type="entry name" value="Thioredoxin-like_sf"/>
</dbReference>
<dbReference type="KEGG" id="tmk:QGN29_10555"/>
<dbReference type="SUPFAM" id="SSF52833">
    <property type="entry name" value="Thioredoxin-like"/>
    <property type="match status" value="1"/>
</dbReference>
<dbReference type="EMBL" id="CP123872">
    <property type="protein sequence ID" value="WND01987.1"/>
    <property type="molecule type" value="Genomic_DNA"/>
</dbReference>
<dbReference type="AlphaFoldDB" id="A0AA52H8Z6"/>
<organism evidence="3 4">
    <name type="scientific">Temperatibacter marinus</name>
    <dbReference type="NCBI Taxonomy" id="1456591"/>
    <lineage>
        <taxon>Bacteria</taxon>
        <taxon>Pseudomonadati</taxon>
        <taxon>Pseudomonadota</taxon>
        <taxon>Alphaproteobacteria</taxon>
        <taxon>Kordiimonadales</taxon>
        <taxon>Temperatibacteraceae</taxon>
        <taxon>Temperatibacter</taxon>
    </lineage>
</organism>
<reference evidence="3" key="1">
    <citation type="submission" date="2023-04" db="EMBL/GenBank/DDBJ databases">
        <title>Complete genome sequence of Temperatibacter marinus.</title>
        <authorList>
            <person name="Rong J.-C."/>
            <person name="Yi M.-L."/>
            <person name="Zhao Q."/>
        </authorList>
    </citation>
    <scope>NUCLEOTIDE SEQUENCE</scope>
    <source>
        <strain evidence="3">NBRC 110045</strain>
    </source>
</reference>
<accession>A0AA52H8Z6</accession>
<feature type="signal peptide" evidence="1">
    <location>
        <begin position="1"/>
        <end position="19"/>
    </location>
</feature>
<feature type="chain" id="PRO_5041213805" evidence="1">
    <location>
        <begin position="20"/>
        <end position="203"/>
    </location>
</feature>
<feature type="domain" description="Thioredoxin-like fold" evidence="2">
    <location>
        <begin position="36"/>
        <end position="200"/>
    </location>
</feature>
<name>A0AA52H8Z6_9PROT</name>
<gene>
    <name evidence="3" type="ORF">QGN29_10555</name>
</gene>
<dbReference type="InterPro" id="IPR012336">
    <property type="entry name" value="Thioredoxin-like_fold"/>
</dbReference>
<dbReference type="Proteomes" id="UP001268683">
    <property type="component" value="Chromosome"/>
</dbReference>
<sequence length="203" mass="22440">MKSFFICVFIVVTSLSVTAQDTTGSPAEQGIGPFIGEVAYGDPKAPVEVIEYASLTCHVCGNFAERTFPMLEADYIKTGKVRFVIRHFLLNRVDLAASVIARCGTEDQAQKMVKKFLETQEDWMHAEKPLDAIMAIGKDHGLIPMQMQMCIRNQDLAQKLIDMTKAGAEMYKIRGTPTLVVNGMVAEDKSYAGLKKMIEAALK</sequence>
<dbReference type="RefSeq" id="WP_310797822.1">
    <property type="nucleotide sequence ID" value="NZ_CP123872.1"/>
</dbReference>